<dbReference type="Proteomes" id="UP000652219">
    <property type="component" value="Unassembled WGS sequence"/>
</dbReference>
<reference evidence="1 2" key="1">
    <citation type="journal article" date="2020" name="Phytopathology">
        <title>Genome Sequence Resources of Colletotrichum truncatum, C. plurivorum, C. musicola, and C. sojae: Four Species Pathogenic to Soybean (Glycine max).</title>
        <authorList>
            <person name="Rogerio F."/>
            <person name="Boufleur T.R."/>
            <person name="Ciampi-Guillardi M."/>
            <person name="Sukno S.A."/>
            <person name="Thon M.R."/>
            <person name="Massola Junior N.S."/>
            <person name="Baroncelli R."/>
        </authorList>
    </citation>
    <scope>NUCLEOTIDE SEQUENCE [LARGE SCALE GENOMIC DNA]</scope>
    <source>
        <strain evidence="1 2">LFN0009</strain>
    </source>
</reference>
<comment type="caution">
    <text evidence="1">The sequence shown here is derived from an EMBL/GenBank/DDBJ whole genome shotgun (WGS) entry which is preliminary data.</text>
</comment>
<accession>A0A8H6MJ37</accession>
<gene>
    <name evidence="1" type="ORF">CSOJ01_15149</name>
</gene>
<sequence length="104" mass="11497">MTSHYSFSIAGYFYHHGVLRQRQWDDSACSGKREGRCGRLQSWAAPAEQQQTTSVSAGMWRGRLRSCGEEGGGRLPFRVAKPAAGRAVDSSHQPKRCPFLVGRA</sequence>
<proteinExistence type="predicted"/>
<protein>
    <submittedName>
        <fullName evidence="1">Uncharacterized protein</fullName>
    </submittedName>
</protein>
<keyword evidence="2" id="KW-1185">Reference proteome</keyword>
<evidence type="ECO:0000313" key="1">
    <source>
        <dbReference type="EMBL" id="KAF6787873.1"/>
    </source>
</evidence>
<evidence type="ECO:0000313" key="2">
    <source>
        <dbReference type="Proteomes" id="UP000652219"/>
    </source>
</evidence>
<name>A0A8H6MJ37_9PEZI</name>
<organism evidence="1 2">
    <name type="scientific">Colletotrichum sojae</name>
    <dbReference type="NCBI Taxonomy" id="2175907"/>
    <lineage>
        <taxon>Eukaryota</taxon>
        <taxon>Fungi</taxon>
        <taxon>Dikarya</taxon>
        <taxon>Ascomycota</taxon>
        <taxon>Pezizomycotina</taxon>
        <taxon>Sordariomycetes</taxon>
        <taxon>Hypocreomycetidae</taxon>
        <taxon>Glomerellales</taxon>
        <taxon>Glomerellaceae</taxon>
        <taxon>Colletotrichum</taxon>
        <taxon>Colletotrichum orchidearum species complex</taxon>
    </lineage>
</organism>
<dbReference type="AlphaFoldDB" id="A0A8H6MJ37"/>
<dbReference type="EMBL" id="WIGN01000585">
    <property type="protein sequence ID" value="KAF6787873.1"/>
    <property type="molecule type" value="Genomic_DNA"/>
</dbReference>